<organism evidence="3 4">
    <name type="scientific">Blastochloris viridis</name>
    <name type="common">Rhodopseudomonas viridis</name>
    <dbReference type="NCBI Taxonomy" id="1079"/>
    <lineage>
        <taxon>Bacteria</taxon>
        <taxon>Pseudomonadati</taxon>
        <taxon>Pseudomonadota</taxon>
        <taxon>Alphaproteobacteria</taxon>
        <taxon>Hyphomicrobiales</taxon>
        <taxon>Blastochloridaceae</taxon>
        <taxon>Blastochloris</taxon>
    </lineage>
</organism>
<dbReference type="Proteomes" id="UP000065734">
    <property type="component" value="Chromosome I"/>
</dbReference>
<dbReference type="KEGG" id="bvr:BVIR_2853"/>
<dbReference type="AlphaFoldDB" id="A0A0H5BB12"/>
<dbReference type="GO" id="GO:0003677">
    <property type="term" value="F:DNA binding"/>
    <property type="evidence" value="ECO:0007669"/>
    <property type="project" value="InterPro"/>
</dbReference>
<dbReference type="EMBL" id="AP014854">
    <property type="protein sequence ID" value="BAR99427.1"/>
    <property type="molecule type" value="Genomic_DNA"/>
</dbReference>
<name>A0A0H5BB12_BLAVI</name>
<protein>
    <recommendedName>
        <fullName evidence="5">Transposase</fullName>
    </recommendedName>
</protein>
<reference evidence="4" key="3">
    <citation type="journal article" date="2016" name="Genome Announc.">
        <title>Revised genome sequence of the purple photosynthetic bacterium Blastochloris viridis.</title>
        <authorList>
            <person name="Liu L.N."/>
            <person name="Faulkner M."/>
            <person name="Liu X."/>
            <person name="Huang F."/>
            <person name="Darby A.C."/>
            <person name="Hall N."/>
        </authorList>
    </citation>
    <scope>NUCLEOTIDE SEQUENCE [LARGE SCALE GENOMIC DNA]</scope>
    <source>
        <strain evidence="4">ATCC 19567 / DSM 133 / F</strain>
    </source>
</reference>
<dbReference type="OrthoDB" id="7960163at2"/>
<dbReference type="GO" id="GO:0004803">
    <property type="term" value="F:transposase activity"/>
    <property type="evidence" value="ECO:0007669"/>
    <property type="project" value="InterPro"/>
</dbReference>
<evidence type="ECO:0000313" key="2">
    <source>
        <dbReference type="EMBL" id="BAR99427.1"/>
    </source>
</evidence>
<reference evidence="2" key="1">
    <citation type="journal article" date="2015" name="Genome Announc.">
        <title>Complete Genome Sequence of the Bacteriochlorophyll b-Producing Photosynthetic Bacterium Blastochloris viridis.</title>
        <authorList>
            <person name="Tsukatani Y."/>
            <person name="Hirose Y."/>
            <person name="Harada J."/>
            <person name="Misawa N."/>
            <person name="Mori K."/>
            <person name="Inoue K."/>
            <person name="Tamiaki H."/>
        </authorList>
    </citation>
    <scope>NUCLEOTIDE SEQUENCE [LARGE SCALE GENOMIC DNA]</scope>
    <source>
        <strain evidence="2">DSM 133</strain>
    </source>
</reference>
<dbReference type="RefSeq" id="WP_055038190.1">
    <property type="nucleotide sequence ID" value="NZ_AP014854.2"/>
</dbReference>
<evidence type="ECO:0000313" key="3">
    <source>
        <dbReference type="EMBL" id="CUU43280.1"/>
    </source>
</evidence>
<dbReference type="GO" id="GO:0006313">
    <property type="term" value="P:DNA transposition"/>
    <property type="evidence" value="ECO:0007669"/>
    <property type="project" value="InterPro"/>
</dbReference>
<gene>
    <name evidence="2" type="ORF">BV133_1834</name>
    <name evidence="3" type="ORF">BVIRIDIS_22980</name>
</gene>
<dbReference type="InterPro" id="IPR002514">
    <property type="entry name" value="Transposase_8"/>
</dbReference>
<accession>A0A0H5BB12</accession>
<dbReference type="InterPro" id="IPR009057">
    <property type="entry name" value="Homeodomain-like_sf"/>
</dbReference>
<dbReference type="PATRIC" id="fig|1079.6.peg.2996"/>
<feature type="region of interest" description="Disordered" evidence="1">
    <location>
        <begin position="91"/>
        <end position="116"/>
    </location>
</feature>
<evidence type="ECO:0008006" key="5">
    <source>
        <dbReference type="Google" id="ProtNLM"/>
    </source>
</evidence>
<dbReference type="STRING" id="1079.BVIR_2853"/>
<evidence type="ECO:0000256" key="1">
    <source>
        <dbReference type="SAM" id="MobiDB-lite"/>
    </source>
</evidence>
<dbReference type="Pfam" id="PF01527">
    <property type="entry name" value="HTH_Tnp_1"/>
    <property type="match status" value="1"/>
</dbReference>
<reference evidence="3" key="2">
    <citation type="submission" date="2015-11" db="EMBL/GenBank/DDBJ databases">
        <authorList>
            <person name="Zhang Y."/>
            <person name="Guo Z."/>
        </authorList>
    </citation>
    <scope>NUCLEOTIDE SEQUENCE</scope>
    <source>
        <strain evidence="3">1</strain>
    </source>
</reference>
<proteinExistence type="predicted"/>
<evidence type="ECO:0000313" key="4">
    <source>
        <dbReference type="Proteomes" id="UP000065734"/>
    </source>
</evidence>
<dbReference type="SUPFAM" id="SSF46689">
    <property type="entry name" value="Homeodomain-like"/>
    <property type="match status" value="1"/>
</dbReference>
<sequence length="116" mass="12752">MAKHRSHRVEFKRQVAQEFLAGETLHALSRRHDICRNLIRVWVAKYEAGDFDADVEAATKIQAYEARIGALERLVGKQALELEFLKGALKSAPRPRSGTTSVIVGPAASLSPKDAG</sequence>
<dbReference type="EMBL" id="LN907867">
    <property type="protein sequence ID" value="CUU43280.1"/>
    <property type="molecule type" value="Genomic_DNA"/>
</dbReference>
<keyword evidence="4" id="KW-1185">Reference proteome</keyword>